<dbReference type="EMBL" id="LXQA010503726">
    <property type="protein sequence ID" value="MCI55911.1"/>
    <property type="molecule type" value="Genomic_DNA"/>
</dbReference>
<accession>A0A392T467</accession>
<dbReference type="Proteomes" id="UP000265520">
    <property type="component" value="Unassembled WGS sequence"/>
</dbReference>
<feature type="non-terminal residue" evidence="2">
    <location>
        <position position="1"/>
    </location>
</feature>
<keyword evidence="3" id="KW-1185">Reference proteome</keyword>
<proteinExistence type="predicted"/>
<comment type="caution">
    <text evidence="2">The sequence shown here is derived from an EMBL/GenBank/DDBJ whole genome shotgun (WGS) entry which is preliminary data.</text>
</comment>
<organism evidence="2 3">
    <name type="scientific">Trifolium medium</name>
    <dbReference type="NCBI Taxonomy" id="97028"/>
    <lineage>
        <taxon>Eukaryota</taxon>
        <taxon>Viridiplantae</taxon>
        <taxon>Streptophyta</taxon>
        <taxon>Embryophyta</taxon>
        <taxon>Tracheophyta</taxon>
        <taxon>Spermatophyta</taxon>
        <taxon>Magnoliopsida</taxon>
        <taxon>eudicotyledons</taxon>
        <taxon>Gunneridae</taxon>
        <taxon>Pentapetalae</taxon>
        <taxon>rosids</taxon>
        <taxon>fabids</taxon>
        <taxon>Fabales</taxon>
        <taxon>Fabaceae</taxon>
        <taxon>Papilionoideae</taxon>
        <taxon>50 kb inversion clade</taxon>
        <taxon>NPAAA clade</taxon>
        <taxon>Hologalegina</taxon>
        <taxon>IRL clade</taxon>
        <taxon>Trifolieae</taxon>
        <taxon>Trifolium</taxon>
    </lineage>
</organism>
<feature type="region of interest" description="Disordered" evidence="1">
    <location>
        <begin position="23"/>
        <end position="44"/>
    </location>
</feature>
<evidence type="ECO:0000313" key="2">
    <source>
        <dbReference type="EMBL" id="MCI55911.1"/>
    </source>
</evidence>
<protein>
    <submittedName>
        <fullName evidence="2">Uncharacterized protein</fullName>
    </submittedName>
</protein>
<reference evidence="2 3" key="1">
    <citation type="journal article" date="2018" name="Front. Plant Sci.">
        <title>Red Clover (Trifolium pratense) and Zigzag Clover (T. medium) - A Picture of Genomic Similarities and Differences.</title>
        <authorList>
            <person name="Dluhosova J."/>
            <person name="Istvanek J."/>
            <person name="Nedelnik J."/>
            <person name="Repkova J."/>
        </authorList>
    </citation>
    <scope>NUCLEOTIDE SEQUENCE [LARGE SCALE GENOMIC DNA]</scope>
    <source>
        <strain evidence="3">cv. 10/8</strain>
        <tissue evidence="2">Leaf</tissue>
    </source>
</reference>
<name>A0A392T467_9FABA</name>
<dbReference type="AlphaFoldDB" id="A0A392T467"/>
<evidence type="ECO:0000313" key="3">
    <source>
        <dbReference type="Proteomes" id="UP000265520"/>
    </source>
</evidence>
<evidence type="ECO:0000256" key="1">
    <source>
        <dbReference type="SAM" id="MobiDB-lite"/>
    </source>
</evidence>
<sequence length="68" mass="7802">QPQLRVAQTPEENLPLYHCTARRASPSCAPRQRQKAKPPSQHELHVAQHAFARRARYRKWGICGCLSL</sequence>